<evidence type="ECO:0000313" key="3">
    <source>
        <dbReference type="Proteomes" id="UP000076407"/>
    </source>
</evidence>
<evidence type="ECO:0000256" key="1">
    <source>
        <dbReference type="SAM" id="MobiDB-lite"/>
    </source>
</evidence>
<name>A0A182XS45_ANOQN</name>
<evidence type="ECO:0000313" key="2">
    <source>
        <dbReference type="EnsemblMetazoa" id="AQUA014661-PA"/>
    </source>
</evidence>
<keyword evidence="3" id="KW-1185">Reference proteome</keyword>
<dbReference type="VEuPathDB" id="VectorBase:AQUA014661"/>
<proteinExistence type="predicted"/>
<dbReference type="EnsemblMetazoa" id="AQUA014661-RA">
    <property type="protein sequence ID" value="AQUA014661-PA"/>
    <property type="gene ID" value="AQUA014661"/>
</dbReference>
<feature type="region of interest" description="Disordered" evidence="1">
    <location>
        <begin position="1"/>
        <end position="53"/>
    </location>
</feature>
<reference evidence="2" key="1">
    <citation type="submission" date="2020-05" db="UniProtKB">
        <authorList>
            <consortium name="EnsemblMetazoa"/>
        </authorList>
    </citation>
    <scope>IDENTIFICATION</scope>
    <source>
        <strain evidence="2">SANGQUA</strain>
    </source>
</reference>
<protein>
    <submittedName>
        <fullName evidence="2">Uncharacterized protein</fullName>
    </submittedName>
</protein>
<sequence length="82" mass="8788">MNIARTRKPIYQPLAQNDFGDGGSSDSEPGDPGDSDGDREAAPTTGSRRWLRSARGVIVDMDGGRGGVEGKMKIDMYQVSDN</sequence>
<accession>A0A182XS45</accession>
<dbReference type="AlphaFoldDB" id="A0A182XS45"/>
<dbReference type="Proteomes" id="UP000076407">
    <property type="component" value="Unassembled WGS sequence"/>
</dbReference>
<organism evidence="2 3">
    <name type="scientific">Anopheles quadriannulatus</name>
    <name type="common">Mosquito</name>
    <dbReference type="NCBI Taxonomy" id="34691"/>
    <lineage>
        <taxon>Eukaryota</taxon>
        <taxon>Metazoa</taxon>
        <taxon>Ecdysozoa</taxon>
        <taxon>Arthropoda</taxon>
        <taxon>Hexapoda</taxon>
        <taxon>Insecta</taxon>
        <taxon>Pterygota</taxon>
        <taxon>Neoptera</taxon>
        <taxon>Endopterygota</taxon>
        <taxon>Diptera</taxon>
        <taxon>Nematocera</taxon>
        <taxon>Culicoidea</taxon>
        <taxon>Culicidae</taxon>
        <taxon>Anophelinae</taxon>
        <taxon>Anopheles</taxon>
    </lineage>
</organism>